<dbReference type="PRINTS" id="PR01011">
    <property type="entry name" value="GLUTPROXDASE"/>
</dbReference>
<dbReference type="InterPro" id="IPR029760">
    <property type="entry name" value="GPX_CS"/>
</dbReference>
<evidence type="ECO:0000256" key="4">
    <source>
        <dbReference type="PIRSR" id="PIRSR000303-1"/>
    </source>
</evidence>
<dbReference type="PROSITE" id="PS00763">
    <property type="entry name" value="GLUTATHIONE_PEROXID_2"/>
    <property type="match status" value="1"/>
</dbReference>
<evidence type="ECO:0000256" key="2">
    <source>
        <dbReference type="ARBA" id="ARBA00022559"/>
    </source>
</evidence>
<comment type="similarity">
    <text evidence="1 5">Belongs to the glutathione peroxidase family.</text>
</comment>
<accession>A0A254PR14</accession>
<evidence type="ECO:0000256" key="3">
    <source>
        <dbReference type="ARBA" id="ARBA00023002"/>
    </source>
</evidence>
<dbReference type="InterPro" id="IPR036249">
    <property type="entry name" value="Thioredoxin-like_sf"/>
</dbReference>
<keyword evidence="7" id="KW-1185">Reference proteome</keyword>
<dbReference type="PANTHER" id="PTHR11592:SF78">
    <property type="entry name" value="GLUTATHIONE PEROXIDASE"/>
    <property type="match status" value="1"/>
</dbReference>
<evidence type="ECO:0000313" key="7">
    <source>
        <dbReference type="Proteomes" id="UP000197528"/>
    </source>
</evidence>
<reference evidence="6 7" key="1">
    <citation type="submission" date="2017-05" db="EMBL/GenBank/DDBJ databases">
        <title>Genome of Polynucleobacter sp. MWH-Feld-100.</title>
        <authorList>
            <person name="Hahn M.W."/>
        </authorList>
    </citation>
    <scope>NUCLEOTIDE SEQUENCE [LARGE SCALE GENOMIC DNA]</scope>
    <source>
        <strain evidence="6 7">MWH-Feld-100</strain>
    </source>
</reference>
<gene>
    <name evidence="6" type="ORF">CBI31_09960</name>
</gene>
<proteinExistence type="inferred from homology"/>
<dbReference type="GO" id="GO:0004601">
    <property type="term" value="F:peroxidase activity"/>
    <property type="evidence" value="ECO:0007669"/>
    <property type="project" value="UniProtKB-KW"/>
</dbReference>
<name>A0A254PR14_9BURK</name>
<sequence>MLPNIPLKRLNGSSENLQDYAGKTLLIVNVASNCGFTSQYRDLQNLYTANQAKGLEILGFPCNQFGAQEPGSAEQIQNFCSTNYGVTFPMFEKIDVNGDSTHPLYIYLKDQAPGILGTTGIKWNFTKFVVSKDGQSITRLASADGASKMAEAISKLL</sequence>
<dbReference type="Pfam" id="PF00255">
    <property type="entry name" value="GSHPx"/>
    <property type="match status" value="1"/>
</dbReference>
<dbReference type="CDD" id="cd00340">
    <property type="entry name" value="GSH_Peroxidase"/>
    <property type="match status" value="1"/>
</dbReference>
<dbReference type="SUPFAM" id="SSF52833">
    <property type="entry name" value="Thioredoxin-like"/>
    <property type="match status" value="1"/>
</dbReference>
<organism evidence="6 7">
    <name type="scientific">Polynucleobacter campilacus</name>
    <dbReference type="NCBI Taxonomy" id="1743163"/>
    <lineage>
        <taxon>Bacteria</taxon>
        <taxon>Pseudomonadati</taxon>
        <taxon>Pseudomonadota</taxon>
        <taxon>Betaproteobacteria</taxon>
        <taxon>Burkholderiales</taxon>
        <taxon>Burkholderiaceae</taxon>
        <taxon>Polynucleobacter</taxon>
    </lineage>
</organism>
<dbReference type="InterPro" id="IPR029759">
    <property type="entry name" value="GPX_AS"/>
</dbReference>
<dbReference type="Gene3D" id="3.40.30.10">
    <property type="entry name" value="Glutaredoxin"/>
    <property type="match status" value="1"/>
</dbReference>
<dbReference type="FunFam" id="3.40.30.10:FF:000010">
    <property type="entry name" value="Glutathione peroxidase"/>
    <property type="match status" value="1"/>
</dbReference>
<dbReference type="InterPro" id="IPR000889">
    <property type="entry name" value="Glutathione_peroxidase"/>
</dbReference>
<protein>
    <recommendedName>
        <fullName evidence="5">Glutathione peroxidase</fullName>
    </recommendedName>
</protein>
<evidence type="ECO:0000256" key="1">
    <source>
        <dbReference type="ARBA" id="ARBA00006926"/>
    </source>
</evidence>
<dbReference type="AlphaFoldDB" id="A0A254PR14"/>
<dbReference type="OrthoDB" id="9785502at2"/>
<dbReference type="PROSITE" id="PS00460">
    <property type="entry name" value="GLUTATHIONE_PEROXID_1"/>
    <property type="match status" value="1"/>
</dbReference>
<dbReference type="PIRSF" id="PIRSF000303">
    <property type="entry name" value="Glutathion_perox"/>
    <property type="match status" value="1"/>
</dbReference>
<evidence type="ECO:0000256" key="5">
    <source>
        <dbReference type="RuleBase" id="RU000499"/>
    </source>
</evidence>
<dbReference type="EMBL" id="NGUP01000007">
    <property type="protein sequence ID" value="OWS68754.1"/>
    <property type="molecule type" value="Genomic_DNA"/>
</dbReference>
<keyword evidence="3 5" id="KW-0560">Oxidoreductase</keyword>
<dbReference type="Proteomes" id="UP000197528">
    <property type="component" value="Unassembled WGS sequence"/>
</dbReference>
<feature type="active site" evidence="4">
    <location>
        <position position="34"/>
    </location>
</feature>
<dbReference type="GO" id="GO:0034599">
    <property type="term" value="P:cellular response to oxidative stress"/>
    <property type="evidence" value="ECO:0007669"/>
    <property type="project" value="TreeGrafter"/>
</dbReference>
<dbReference type="PROSITE" id="PS51355">
    <property type="entry name" value="GLUTATHIONE_PEROXID_3"/>
    <property type="match status" value="1"/>
</dbReference>
<comment type="caution">
    <text evidence="6">The sequence shown here is derived from an EMBL/GenBank/DDBJ whole genome shotgun (WGS) entry which is preliminary data.</text>
</comment>
<evidence type="ECO:0000313" key="6">
    <source>
        <dbReference type="EMBL" id="OWS68754.1"/>
    </source>
</evidence>
<dbReference type="PANTHER" id="PTHR11592">
    <property type="entry name" value="GLUTATHIONE PEROXIDASE"/>
    <property type="match status" value="1"/>
</dbReference>
<keyword evidence="2 5" id="KW-0575">Peroxidase</keyword>
<dbReference type="RefSeq" id="WP_088526253.1">
    <property type="nucleotide sequence ID" value="NZ_NGUP01000007.1"/>
</dbReference>